<proteinExistence type="predicted"/>
<name>A0A1M4E5W3_9ACTN</name>
<accession>A0A1M4E5W3</accession>
<protein>
    <submittedName>
        <fullName evidence="1">Uncharacterized protein</fullName>
    </submittedName>
</protein>
<gene>
    <name evidence="1" type="ORF">BN4615_P3680</name>
</gene>
<dbReference type="AlphaFoldDB" id="A0A1M4E5W3"/>
<dbReference type="Gene3D" id="3.20.20.30">
    <property type="entry name" value="Luciferase-like domain"/>
    <property type="match status" value="1"/>
</dbReference>
<organism evidence="1">
    <name type="scientific">Nonomuraea gerenzanensis</name>
    <dbReference type="NCBI Taxonomy" id="93944"/>
    <lineage>
        <taxon>Bacteria</taxon>
        <taxon>Bacillati</taxon>
        <taxon>Actinomycetota</taxon>
        <taxon>Actinomycetes</taxon>
        <taxon>Streptosporangiales</taxon>
        <taxon>Streptosporangiaceae</taxon>
        <taxon>Nonomuraea</taxon>
    </lineage>
</organism>
<reference evidence="1" key="1">
    <citation type="submission" date="2016-04" db="EMBL/GenBank/DDBJ databases">
        <authorList>
            <person name="Evans L.H."/>
            <person name="Alamgir A."/>
            <person name="Owens N."/>
            <person name="Weber N.D."/>
            <person name="Virtaneva K."/>
            <person name="Barbian K."/>
            <person name="Babar A."/>
            <person name="Rosenke K."/>
        </authorList>
    </citation>
    <scope>NUCLEOTIDE SEQUENCE</scope>
    <source>
        <strain evidence="1">Nono1</strain>
    </source>
</reference>
<dbReference type="GO" id="GO:0016705">
    <property type="term" value="F:oxidoreductase activity, acting on paired donors, with incorporation or reduction of molecular oxygen"/>
    <property type="evidence" value="ECO:0007669"/>
    <property type="project" value="InterPro"/>
</dbReference>
<sequence>MGMRYGIDVAPFQRPRVPMWVGGTAAGALLRAARWDGWIVAGDDQEVRMTLSPDSPAAQVSELRRHRPLRAIWTWRSSE</sequence>
<dbReference type="EMBL" id="LT559118">
    <property type="protein sequence ID" value="SBO94164.1"/>
    <property type="molecule type" value="Genomic_DNA"/>
</dbReference>
<dbReference type="InterPro" id="IPR036661">
    <property type="entry name" value="Luciferase-like_sf"/>
</dbReference>
<evidence type="ECO:0000313" key="1">
    <source>
        <dbReference type="EMBL" id="SBO94164.1"/>
    </source>
</evidence>